<reference evidence="1" key="1">
    <citation type="submission" date="2018-05" db="EMBL/GenBank/DDBJ databases">
        <authorList>
            <person name="Lanie J.A."/>
            <person name="Ng W.-L."/>
            <person name="Kazmierczak K.M."/>
            <person name="Andrzejewski T.M."/>
            <person name="Davidsen T.M."/>
            <person name="Wayne K.J."/>
            <person name="Tettelin H."/>
            <person name="Glass J.I."/>
            <person name="Rusch D."/>
            <person name="Podicherti R."/>
            <person name="Tsui H.-C.T."/>
            <person name="Winkler M.E."/>
        </authorList>
    </citation>
    <scope>NUCLEOTIDE SEQUENCE</scope>
</reference>
<dbReference type="EMBL" id="UINC01135461">
    <property type="protein sequence ID" value="SVD19617.1"/>
    <property type="molecule type" value="Genomic_DNA"/>
</dbReference>
<name>A0A382TDR7_9ZZZZ</name>
<sequence length="29" mass="3165">MDGISFNPNQTGVEVKVNILCGNGSYFIF</sequence>
<evidence type="ECO:0000313" key="1">
    <source>
        <dbReference type="EMBL" id="SVD19617.1"/>
    </source>
</evidence>
<proteinExistence type="predicted"/>
<gene>
    <name evidence="1" type="ORF">METZ01_LOCUS372471</name>
</gene>
<dbReference type="AlphaFoldDB" id="A0A382TDR7"/>
<accession>A0A382TDR7</accession>
<organism evidence="1">
    <name type="scientific">marine metagenome</name>
    <dbReference type="NCBI Taxonomy" id="408172"/>
    <lineage>
        <taxon>unclassified sequences</taxon>
        <taxon>metagenomes</taxon>
        <taxon>ecological metagenomes</taxon>
    </lineage>
</organism>
<protein>
    <submittedName>
        <fullName evidence="1">Uncharacterized protein</fullName>
    </submittedName>
</protein>